<accession>A0A1R3RFR2</accession>
<evidence type="ECO:0000256" key="2">
    <source>
        <dbReference type="RuleBase" id="RU000363"/>
    </source>
</evidence>
<dbReference type="OrthoDB" id="7289984at2759"/>
<comment type="similarity">
    <text evidence="1 2">Belongs to the short-chain dehydrogenases/reductases (SDR) family.</text>
</comment>
<reference evidence="4" key="1">
    <citation type="journal article" date="2017" name="Genome Biol.">
        <title>Comparative genomics reveals high biological diversity and specific adaptations in the industrially and medically important fungal genus Aspergillus.</title>
        <authorList>
            <person name="de Vries R.P."/>
            <person name="Riley R."/>
            <person name="Wiebenga A."/>
            <person name="Aguilar-Osorio G."/>
            <person name="Amillis S."/>
            <person name="Uchima C.A."/>
            <person name="Anderluh G."/>
            <person name="Asadollahi M."/>
            <person name="Askin M."/>
            <person name="Barry K."/>
            <person name="Battaglia E."/>
            <person name="Bayram O."/>
            <person name="Benocci T."/>
            <person name="Braus-Stromeyer S.A."/>
            <person name="Caldana C."/>
            <person name="Canovas D."/>
            <person name="Cerqueira G.C."/>
            <person name="Chen F."/>
            <person name="Chen W."/>
            <person name="Choi C."/>
            <person name="Clum A."/>
            <person name="Dos Santos R.A."/>
            <person name="Damasio A.R."/>
            <person name="Diallinas G."/>
            <person name="Emri T."/>
            <person name="Fekete E."/>
            <person name="Flipphi M."/>
            <person name="Freyberg S."/>
            <person name="Gallo A."/>
            <person name="Gournas C."/>
            <person name="Habgood R."/>
            <person name="Hainaut M."/>
            <person name="Harispe M.L."/>
            <person name="Henrissat B."/>
            <person name="Hilden K.S."/>
            <person name="Hope R."/>
            <person name="Hossain A."/>
            <person name="Karabika E."/>
            <person name="Karaffa L."/>
            <person name="Karanyi Z."/>
            <person name="Krasevec N."/>
            <person name="Kuo A."/>
            <person name="Kusch H."/>
            <person name="LaButti K."/>
            <person name="Lagendijk E.L."/>
            <person name="Lapidus A."/>
            <person name="Levasseur A."/>
            <person name="Lindquist E."/>
            <person name="Lipzen A."/>
            <person name="Logrieco A.F."/>
            <person name="MacCabe A."/>
            <person name="Maekelae M.R."/>
            <person name="Malavazi I."/>
            <person name="Melin P."/>
            <person name="Meyer V."/>
            <person name="Mielnichuk N."/>
            <person name="Miskei M."/>
            <person name="Molnar A.P."/>
            <person name="Mule G."/>
            <person name="Ngan C.Y."/>
            <person name="Orejas M."/>
            <person name="Orosz E."/>
            <person name="Ouedraogo J.P."/>
            <person name="Overkamp K.M."/>
            <person name="Park H.-S."/>
            <person name="Perrone G."/>
            <person name="Piumi F."/>
            <person name="Punt P.J."/>
            <person name="Ram A.F."/>
            <person name="Ramon A."/>
            <person name="Rauscher S."/>
            <person name="Record E."/>
            <person name="Riano-Pachon D.M."/>
            <person name="Robert V."/>
            <person name="Roehrig J."/>
            <person name="Ruller R."/>
            <person name="Salamov A."/>
            <person name="Salih N.S."/>
            <person name="Samson R.A."/>
            <person name="Sandor E."/>
            <person name="Sanguinetti M."/>
            <person name="Schuetze T."/>
            <person name="Sepcic K."/>
            <person name="Shelest E."/>
            <person name="Sherlock G."/>
            <person name="Sophianopoulou V."/>
            <person name="Squina F.M."/>
            <person name="Sun H."/>
            <person name="Susca A."/>
            <person name="Todd R.B."/>
            <person name="Tsang A."/>
            <person name="Unkles S.E."/>
            <person name="van de Wiele N."/>
            <person name="van Rossen-Uffink D."/>
            <person name="Oliveira J.V."/>
            <person name="Vesth T.C."/>
            <person name="Visser J."/>
            <person name="Yu J.-H."/>
            <person name="Zhou M."/>
            <person name="Andersen M.R."/>
            <person name="Archer D.B."/>
            <person name="Baker S.E."/>
            <person name="Benoit I."/>
            <person name="Brakhage A.A."/>
            <person name="Braus G.H."/>
            <person name="Fischer R."/>
            <person name="Frisvad J.C."/>
            <person name="Goldman G.H."/>
            <person name="Houbraken J."/>
            <person name="Oakley B."/>
            <person name="Pocsi I."/>
            <person name="Scazzocchio C."/>
            <person name="Seiboth B."/>
            <person name="vanKuyk P.A."/>
            <person name="Wortman J."/>
            <person name="Dyer P.S."/>
            <person name="Grigoriev I.V."/>
        </authorList>
    </citation>
    <scope>NUCLEOTIDE SEQUENCE [LARGE SCALE GENOMIC DNA]</scope>
    <source>
        <strain evidence="4">ITEM 5010</strain>
    </source>
</reference>
<dbReference type="InterPro" id="IPR036291">
    <property type="entry name" value="NAD(P)-bd_dom_sf"/>
</dbReference>
<name>A0A1R3RFR2_ASPC5</name>
<evidence type="ECO:0000313" key="3">
    <source>
        <dbReference type="EMBL" id="OOF93325.1"/>
    </source>
</evidence>
<dbReference type="PANTHER" id="PTHR43544">
    <property type="entry name" value="SHORT-CHAIN DEHYDROGENASE/REDUCTASE"/>
    <property type="match status" value="1"/>
</dbReference>
<sequence length="252" mass="26667">MASYLITGTSRGIGLAMARTLASKPASEVSVIFAAARTQTEELKQLVTESAGRVKSVPIDVENKASIQAAAATIEQGLAGRGLDVLVNNVGIMPATPNGIETMDDLDSVFHTNVTSAHLVTSAFLPLLKKGTQKKVINISTTLGSIAMAPRYALFPVPAYKISKAALNMLTVQYAQTFADQGFTFLTLSPGWVKTALGGDRADLTTEQSAQGLLDIILPATTADNGKFLRIRVPGWETAEGLNQYDGAEAPW</sequence>
<dbReference type="GO" id="GO:0016491">
    <property type="term" value="F:oxidoreductase activity"/>
    <property type="evidence" value="ECO:0007669"/>
    <property type="project" value="TreeGrafter"/>
</dbReference>
<dbReference type="OMA" id="QYAQSFA"/>
<dbReference type="SUPFAM" id="SSF51735">
    <property type="entry name" value="NAD(P)-binding Rossmann-fold domains"/>
    <property type="match status" value="1"/>
</dbReference>
<proteinExistence type="inferred from homology"/>
<organism evidence="3 4">
    <name type="scientific">Aspergillus carbonarius (strain ITEM 5010)</name>
    <dbReference type="NCBI Taxonomy" id="602072"/>
    <lineage>
        <taxon>Eukaryota</taxon>
        <taxon>Fungi</taxon>
        <taxon>Dikarya</taxon>
        <taxon>Ascomycota</taxon>
        <taxon>Pezizomycotina</taxon>
        <taxon>Eurotiomycetes</taxon>
        <taxon>Eurotiomycetidae</taxon>
        <taxon>Eurotiales</taxon>
        <taxon>Aspergillaceae</taxon>
        <taxon>Aspergillus</taxon>
        <taxon>Aspergillus subgen. Circumdati</taxon>
    </lineage>
</organism>
<gene>
    <name evidence="3" type="ORF">ASPCADRAFT_173047</name>
</gene>
<dbReference type="EMBL" id="KV907504">
    <property type="protein sequence ID" value="OOF93325.1"/>
    <property type="molecule type" value="Genomic_DNA"/>
</dbReference>
<dbReference type="Gene3D" id="3.40.50.720">
    <property type="entry name" value="NAD(P)-binding Rossmann-like Domain"/>
    <property type="match status" value="1"/>
</dbReference>
<dbReference type="AlphaFoldDB" id="A0A1R3RFR2"/>
<dbReference type="Proteomes" id="UP000188318">
    <property type="component" value="Unassembled WGS sequence"/>
</dbReference>
<dbReference type="PANTHER" id="PTHR43544:SF36">
    <property type="entry name" value="CHAIN OXIDOREDUCTASE (CSGA), PUTATIVE (AFU_ORTHOLOGUE AFUA_4G00910)-RELATED"/>
    <property type="match status" value="1"/>
</dbReference>
<dbReference type="CDD" id="cd05325">
    <property type="entry name" value="carb_red_sniffer_like_SDR_c"/>
    <property type="match status" value="1"/>
</dbReference>
<protein>
    <submittedName>
        <fullName evidence="3">Uncharacterized protein</fullName>
    </submittedName>
</protein>
<dbReference type="GO" id="GO:0005737">
    <property type="term" value="C:cytoplasm"/>
    <property type="evidence" value="ECO:0007669"/>
    <property type="project" value="TreeGrafter"/>
</dbReference>
<evidence type="ECO:0000313" key="4">
    <source>
        <dbReference type="Proteomes" id="UP000188318"/>
    </source>
</evidence>
<dbReference type="Pfam" id="PF00106">
    <property type="entry name" value="adh_short"/>
    <property type="match status" value="1"/>
</dbReference>
<dbReference type="InterPro" id="IPR051468">
    <property type="entry name" value="Fungal_SecMetab_SDRs"/>
</dbReference>
<keyword evidence="4" id="KW-1185">Reference proteome</keyword>
<dbReference type="InterPro" id="IPR002347">
    <property type="entry name" value="SDR_fam"/>
</dbReference>
<evidence type="ECO:0000256" key="1">
    <source>
        <dbReference type="ARBA" id="ARBA00006484"/>
    </source>
</evidence>
<dbReference type="PRINTS" id="PR00081">
    <property type="entry name" value="GDHRDH"/>
</dbReference>
<dbReference type="VEuPathDB" id="FungiDB:ASPCADRAFT_173047"/>
<dbReference type="PRINTS" id="PR00080">
    <property type="entry name" value="SDRFAMILY"/>
</dbReference>